<dbReference type="InterPro" id="IPR001128">
    <property type="entry name" value="Cyt_P450"/>
</dbReference>
<evidence type="ECO:0000256" key="14">
    <source>
        <dbReference type="ARBA" id="ARBA00037910"/>
    </source>
</evidence>
<dbReference type="GO" id="GO:0016709">
    <property type="term" value="F:oxidoreductase activity, acting on paired donors, with incorporation or reduction of molecular oxygen, NAD(P)H as one donor, and incorporation of one atom of oxygen"/>
    <property type="evidence" value="ECO:0007669"/>
    <property type="project" value="TreeGrafter"/>
</dbReference>
<evidence type="ECO:0000256" key="6">
    <source>
        <dbReference type="ARBA" id="ARBA00022692"/>
    </source>
</evidence>
<accession>A0A5N5GBX0</accession>
<comment type="caution">
    <text evidence="27">The sequence shown here is derived from an EMBL/GenBank/DDBJ whole genome shotgun (WGS) entry which is preliminary data.</text>
</comment>
<name>A0A5N5GBX0_9ROSA</name>
<evidence type="ECO:0000256" key="23">
    <source>
        <dbReference type="ARBA" id="ARBA00084112"/>
    </source>
</evidence>
<dbReference type="GO" id="GO:0005506">
    <property type="term" value="F:iron ion binding"/>
    <property type="evidence" value="ECO:0007669"/>
    <property type="project" value="InterPro"/>
</dbReference>
<proteinExistence type="inferred from homology"/>
<feature type="binding site" description="axial binding residue" evidence="24">
    <location>
        <position position="452"/>
    </location>
    <ligand>
        <name>heme</name>
        <dbReference type="ChEBI" id="CHEBI:30413"/>
    </ligand>
    <ligandPart>
        <name>Fe</name>
        <dbReference type="ChEBI" id="CHEBI:18248"/>
    </ligandPart>
</feature>
<evidence type="ECO:0000256" key="10">
    <source>
        <dbReference type="ARBA" id="ARBA00023002"/>
    </source>
</evidence>
<dbReference type="EMBL" id="SMOL01000458">
    <property type="protein sequence ID" value="KAB2612969.1"/>
    <property type="molecule type" value="Genomic_DNA"/>
</dbReference>
<dbReference type="GO" id="GO:0020037">
    <property type="term" value="F:heme binding"/>
    <property type="evidence" value="ECO:0007669"/>
    <property type="project" value="InterPro"/>
</dbReference>
<keyword evidence="6 26" id="KW-0812">Transmembrane</keyword>
<comment type="pathway">
    <text evidence="17">Steroid biosynthesis.</text>
</comment>
<dbReference type="InterPro" id="IPR036396">
    <property type="entry name" value="Cyt_P450_sf"/>
</dbReference>
<evidence type="ECO:0000256" key="25">
    <source>
        <dbReference type="SAM" id="Coils"/>
    </source>
</evidence>
<keyword evidence="9 26" id="KW-1133">Transmembrane helix</keyword>
<dbReference type="Proteomes" id="UP000327157">
    <property type="component" value="Chromosome 9"/>
</dbReference>
<dbReference type="GO" id="GO:0048366">
    <property type="term" value="P:leaf development"/>
    <property type="evidence" value="ECO:0007669"/>
    <property type="project" value="UniProtKB-ARBA"/>
</dbReference>
<feature type="coiled-coil region" evidence="25">
    <location>
        <begin position="606"/>
        <end position="640"/>
    </location>
</feature>
<keyword evidence="13 26" id="KW-0472">Membrane</keyword>
<evidence type="ECO:0000256" key="8">
    <source>
        <dbReference type="ARBA" id="ARBA00022955"/>
    </source>
</evidence>
<dbReference type="GO" id="GO:0048443">
    <property type="term" value="P:stamen development"/>
    <property type="evidence" value="ECO:0007669"/>
    <property type="project" value="UniProtKB-ARBA"/>
</dbReference>
<evidence type="ECO:0000256" key="7">
    <source>
        <dbReference type="ARBA" id="ARBA00022723"/>
    </source>
</evidence>
<evidence type="ECO:0000256" key="1">
    <source>
        <dbReference type="ARBA" id="ARBA00001971"/>
    </source>
</evidence>
<dbReference type="PANTHER" id="PTHR24286:SF30">
    <property type="entry name" value="3-EPI-6-DEOXOCATHASTERONE 23-MONOOXYGENASE CYP90D1"/>
    <property type="match status" value="1"/>
</dbReference>
<dbReference type="GO" id="GO:0102097">
    <property type="term" value="F:22alpha-hydroxysteroid 23-monooxygenase activity"/>
    <property type="evidence" value="ECO:0007669"/>
    <property type="project" value="UniProtKB-EC"/>
</dbReference>
<comment type="similarity">
    <text evidence="4">Belongs to the cytochrome P450 family.</text>
</comment>
<keyword evidence="23" id="KW-0444">Lipid biosynthesis</keyword>
<keyword evidence="5 24" id="KW-0349">Heme</keyword>
<gene>
    <name evidence="27" type="ORF">D8674_035285</name>
</gene>
<keyword evidence="12 27" id="KW-0503">Monooxygenase</keyword>
<dbReference type="PROSITE" id="PS00086">
    <property type="entry name" value="CYTOCHROME_P450"/>
    <property type="match status" value="1"/>
</dbReference>
<evidence type="ECO:0000256" key="13">
    <source>
        <dbReference type="ARBA" id="ARBA00023136"/>
    </source>
</evidence>
<evidence type="ECO:0000256" key="12">
    <source>
        <dbReference type="ARBA" id="ARBA00023033"/>
    </source>
</evidence>
<evidence type="ECO:0000256" key="3">
    <source>
        <dbReference type="ARBA" id="ARBA00004972"/>
    </source>
</evidence>
<keyword evidence="8" id="KW-0752">Steroid biosynthesis</keyword>
<evidence type="ECO:0000256" key="22">
    <source>
        <dbReference type="ARBA" id="ARBA00083187"/>
    </source>
</evidence>
<dbReference type="AlphaFoldDB" id="A0A5N5GBX0"/>
<reference evidence="28" key="2">
    <citation type="submission" date="2019-10" db="EMBL/GenBank/DDBJ databases">
        <title>A de novo genome assembly of a pear dwarfing rootstock.</title>
        <authorList>
            <person name="Wang F."/>
            <person name="Wang J."/>
            <person name="Li S."/>
            <person name="Zhang Y."/>
            <person name="Fang M."/>
            <person name="Ma L."/>
            <person name="Zhao Y."/>
            <person name="Jiang S."/>
        </authorList>
    </citation>
    <scope>NUCLEOTIDE SEQUENCE [LARGE SCALE GENOMIC DNA]</scope>
</reference>
<keyword evidence="10" id="KW-0560">Oxidoreductase</keyword>
<evidence type="ECO:0000256" key="17">
    <source>
        <dbReference type="ARBA" id="ARBA00060577"/>
    </source>
</evidence>
<dbReference type="SUPFAM" id="SSF48264">
    <property type="entry name" value="Cytochrome P450"/>
    <property type="match status" value="1"/>
</dbReference>
<protein>
    <recommendedName>
        <fullName evidence="18">22alpha-hydroxysteroid 23-monooxygenase</fullName>
        <ecNumber evidence="18">1.14.14.147</ecNumber>
    </recommendedName>
    <alternativeName>
        <fullName evidence="21">(22R,23R)-22,23-dihydroxy-campest-4-en-3-one synthase</fullName>
    </alternativeName>
    <alternativeName>
        <fullName evidence="22">(22R,23R)-22,23-dihydroxycampesterol synthase</fullName>
    </alternativeName>
    <alternativeName>
        <fullName evidence="19">6-deoxoteasterone synthase</fullName>
    </alternativeName>
    <alternativeName>
        <fullName evidence="20">Teasterone synthase</fullName>
    </alternativeName>
</protein>
<reference evidence="27 28" key="3">
    <citation type="submission" date="2019-11" db="EMBL/GenBank/DDBJ databases">
        <title>A de novo genome assembly of a pear dwarfing rootstock.</title>
        <authorList>
            <person name="Wang F."/>
            <person name="Wang J."/>
            <person name="Li S."/>
            <person name="Zhang Y."/>
            <person name="Fang M."/>
            <person name="Ma L."/>
            <person name="Zhao Y."/>
            <person name="Jiang S."/>
        </authorList>
    </citation>
    <scope>NUCLEOTIDE SEQUENCE [LARGE SCALE GENOMIC DNA]</scope>
    <source>
        <strain evidence="27">S2</strain>
        <tissue evidence="27">Leaf</tissue>
    </source>
</reference>
<keyword evidence="11 24" id="KW-0408">Iron</keyword>
<comment type="pathway">
    <text evidence="14">Plant hormone biosynthesis; brassinosteroid biosynthesis.</text>
</comment>
<feature type="transmembrane region" description="Helical" evidence="26">
    <location>
        <begin position="789"/>
        <end position="810"/>
    </location>
</feature>
<keyword evidence="23" id="KW-1069">Brassinosteroid biosynthesis</keyword>
<dbReference type="InterPro" id="IPR002401">
    <property type="entry name" value="Cyt_P450_E_grp-I"/>
</dbReference>
<comment type="cofactor">
    <cofactor evidence="1 24">
        <name>heme</name>
        <dbReference type="ChEBI" id="CHEBI:30413"/>
    </cofactor>
</comment>
<comment type="catalytic activity">
    <reaction evidence="15">
        <text>(22S,24R)-22-hydroxy-5alpha-ergostan-3-one + reduced [NADPH--hemoprotein reductase] + O2 = 3-dehydro-6-deoxoteasterone + oxidized [NADPH--hemoprotein reductase] + H2O + H(+)</text>
        <dbReference type="Rhea" id="RHEA:27325"/>
        <dbReference type="Rhea" id="RHEA-COMP:11964"/>
        <dbReference type="Rhea" id="RHEA-COMP:11965"/>
        <dbReference type="ChEBI" id="CHEBI:15377"/>
        <dbReference type="ChEBI" id="CHEBI:15378"/>
        <dbReference type="ChEBI" id="CHEBI:15379"/>
        <dbReference type="ChEBI" id="CHEBI:20710"/>
        <dbReference type="ChEBI" id="CHEBI:57618"/>
        <dbReference type="ChEBI" id="CHEBI:58210"/>
        <dbReference type="ChEBI" id="CHEBI:59411"/>
        <dbReference type="EC" id="1.14.14.147"/>
    </reaction>
</comment>
<evidence type="ECO:0000313" key="28">
    <source>
        <dbReference type="Proteomes" id="UP000327157"/>
    </source>
</evidence>
<evidence type="ECO:0000256" key="2">
    <source>
        <dbReference type="ARBA" id="ARBA00004389"/>
    </source>
</evidence>
<dbReference type="CDD" id="cd11043">
    <property type="entry name" value="CYP90-like"/>
    <property type="match status" value="1"/>
</dbReference>
<evidence type="ECO:0000256" key="18">
    <source>
        <dbReference type="ARBA" id="ARBA00066344"/>
    </source>
</evidence>
<comment type="pathway">
    <text evidence="3">Hormone biosynthesis.</text>
</comment>
<evidence type="ECO:0000256" key="4">
    <source>
        <dbReference type="ARBA" id="ARBA00010617"/>
    </source>
</evidence>
<dbReference type="GO" id="GO:0010268">
    <property type="term" value="P:brassinosteroid homeostasis"/>
    <property type="evidence" value="ECO:0007669"/>
    <property type="project" value="TreeGrafter"/>
</dbReference>
<dbReference type="GO" id="GO:0048441">
    <property type="term" value="P:petal development"/>
    <property type="evidence" value="ECO:0007669"/>
    <property type="project" value="UniProtKB-ARBA"/>
</dbReference>
<comment type="catalytic activity">
    <reaction evidence="16">
        <text>3-epi-6-deoxocathasterone + reduced [NADPH--hemoprotein reductase] + O2 = 6-deoxotyphasterol + oxidized [NADPH--hemoprotein reductase] + H2O + H(+)</text>
        <dbReference type="Rhea" id="RHEA:27321"/>
        <dbReference type="Rhea" id="RHEA-COMP:11964"/>
        <dbReference type="Rhea" id="RHEA-COMP:11965"/>
        <dbReference type="ChEBI" id="CHEBI:15377"/>
        <dbReference type="ChEBI" id="CHEBI:15378"/>
        <dbReference type="ChEBI" id="CHEBI:15379"/>
        <dbReference type="ChEBI" id="CHEBI:20717"/>
        <dbReference type="ChEBI" id="CHEBI:57618"/>
        <dbReference type="ChEBI" id="CHEBI:58210"/>
        <dbReference type="ChEBI" id="CHEBI:59410"/>
        <dbReference type="EC" id="1.14.14.147"/>
    </reaction>
</comment>
<dbReference type="Gene3D" id="1.10.630.10">
    <property type="entry name" value="Cytochrome P450"/>
    <property type="match status" value="1"/>
</dbReference>
<evidence type="ECO:0000256" key="19">
    <source>
        <dbReference type="ARBA" id="ARBA00075093"/>
    </source>
</evidence>
<sequence>MENSLIVLISAAAAAAATATAIVSILSIIFLYRNNTTNSNFLRFFAASATTSLIGSKHRRTQLPLGTLGLPFLGETIEFVTCAYSDCPESFMDKRRHLYGKVFKSHIFGSPTIVSTDAEVSKIVLQSDAKSFVPSYPKSLTELMGKSSILLINGALQRRIHGLIGAFLKSPHLKAQITTDMQNYVQQSMANWTDDHPIYIQDETKHIAFQVLVKALISLDPGEDMEFLKKQFQEFIAGLMSIPINIPGSRLYRSLQAKKKMVKLVQEIIQAKKKESDIISNKVPKDVVDVLLRDTSEQLTGDLIADNMIDMMIPGEDSVPLLMTLAIKYLSDSPTALQQLTEENMKLKALKDELGEPLCWSDYLSLPFTQNVITETLRMGNIITGVMRKAMKDVEIKGYLIPKGWCVFTYFRSVHLDQNNYDWPYHFNPWRWQDKDMSSCNFTPFGGGQRLCPGLDLARLEASIFLHHFVTRFRWAAEEDTIVNFPTVRMKRRMPIRVKRKVALTAAASLPPSLHRVLREAMKDWRGYPIEGPYGQGPPMWPLPHPAMLEEELEMQRAEIRRLLADNRGLVEDRMTIQLELGAAKEEIHRMTVALSDIRAEEEMKSRELYEKIQKLTSVRKELTAQVQTLTQDLARLQSNNKQILMLRTEIDGLHQELMHAKGELMKQRQAMEKNLVSMAHEVEKLHAELSRADGRPWGAGGQYGMNFTSPEGAFPAAYGDGYGMHMGAADKGPMYGRGPASWGGSEKPRMTHDAIVGFELCRFIIYEHNIYGVQFAGMWDPRIPYGLFYPYLLAGIGIMDFGIFLFLILRCGSATSIIKIFLATPTIWQGAPCDEMALDYPSRKDGGLP</sequence>
<keyword evidence="7 24" id="KW-0479">Metal-binding</keyword>
<dbReference type="EC" id="1.14.14.147" evidence="18"/>
<evidence type="ECO:0000313" key="27">
    <source>
        <dbReference type="EMBL" id="KAB2612969.1"/>
    </source>
</evidence>
<evidence type="ECO:0000256" key="24">
    <source>
        <dbReference type="PIRSR" id="PIRSR602401-1"/>
    </source>
</evidence>
<keyword evidence="25" id="KW-0175">Coiled coil</keyword>
<evidence type="ECO:0000256" key="20">
    <source>
        <dbReference type="ARBA" id="ARBA00076244"/>
    </source>
</evidence>
<evidence type="ECO:0000256" key="26">
    <source>
        <dbReference type="SAM" id="Phobius"/>
    </source>
</evidence>
<dbReference type="Pfam" id="PF00067">
    <property type="entry name" value="p450"/>
    <property type="match status" value="1"/>
</dbReference>
<organism evidence="27 28">
    <name type="scientific">Pyrus ussuriensis x Pyrus communis</name>
    <dbReference type="NCBI Taxonomy" id="2448454"/>
    <lineage>
        <taxon>Eukaryota</taxon>
        <taxon>Viridiplantae</taxon>
        <taxon>Streptophyta</taxon>
        <taxon>Embryophyta</taxon>
        <taxon>Tracheophyta</taxon>
        <taxon>Spermatophyta</taxon>
        <taxon>Magnoliopsida</taxon>
        <taxon>eudicotyledons</taxon>
        <taxon>Gunneridae</taxon>
        <taxon>Pentapetalae</taxon>
        <taxon>rosids</taxon>
        <taxon>fabids</taxon>
        <taxon>Rosales</taxon>
        <taxon>Rosaceae</taxon>
        <taxon>Amygdaloideae</taxon>
        <taxon>Maleae</taxon>
        <taxon>Pyrus</taxon>
    </lineage>
</organism>
<evidence type="ECO:0000256" key="15">
    <source>
        <dbReference type="ARBA" id="ARBA00050234"/>
    </source>
</evidence>
<comment type="subcellular location">
    <subcellularLocation>
        <location evidence="2">Endoplasmic reticulum membrane</location>
        <topology evidence="2">Single-pass membrane protein</topology>
    </subcellularLocation>
</comment>
<reference evidence="27 28" key="1">
    <citation type="submission" date="2019-09" db="EMBL/GenBank/DDBJ databases">
        <authorList>
            <person name="Ou C."/>
        </authorList>
    </citation>
    <scope>NUCLEOTIDE SEQUENCE [LARGE SCALE GENOMIC DNA]</scope>
    <source>
        <strain evidence="27">S2</strain>
        <tissue evidence="27">Leaf</tissue>
    </source>
</reference>
<evidence type="ECO:0000256" key="16">
    <source>
        <dbReference type="ARBA" id="ARBA00051572"/>
    </source>
</evidence>
<evidence type="ECO:0000256" key="9">
    <source>
        <dbReference type="ARBA" id="ARBA00022989"/>
    </source>
</evidence>
<dbReference type="FunFam" id="1.10.630.10:FF:000048">
    <property type="entry name" value="3-epi-6-deoxocathasterone 23-monooxygenase CYP90D1"/>
    <property type="match status" value="1"/>
</dbReference>
<dbReference type="OrthoDB" id="2018286at2759"/>
<evidence type="ECO:0000256" key="21">
    <source>
        <dbReference type="ARBA" id="ARBA00078776"/>
    </source>
</evidence>
<evidence type="ECO:0000256" key="11">
    <source>
        <dbReference type="ARBA" id="ARBA00023004"/>
    </source>
</evidence>
<dbReference type="GO" id="GO:0016132">
    <property type="term" value="P:brassinosteroid biosynthetic process"/>
    <property type="evidence" value="ECO:0007669"/>
    <property type="project" value="UniProtKB-KW"/>
</dbReference>
<dbReference type="InterPro" id="IPR017972">
    <property type="entry name" value="Cyt_P450_CS"/>
</dbReference>
<dbReference type="PRINTS" id="PR00463">
    <property type="entry name" value="EP450I"/>
</dbReference>
<dbReference type="PANTHER" id="PTHR24286">
    <property type="entry name" value="CYTOCHROME P450 26"/>
    <property type="match status" value="1"/>
</dbReference>
<dbReference type="GO" id="GO:0016125">
    <property type="term" value="P:sterol metabolic process"/>
    <property type="evidence" value="ECO:0007669"/>
    <property type="project" value="TreeGrafter"/>
</dbReference>
<evidence type="ECO:0000256" key="5">
    <source>
        <dbReference type="ARBA" id="ARBA00022617"/>
    </source>
</evidence>
<dbReference type="GO" id="GO:0005789">
    <property type="term" value="C:endoplasmic reticulum membrane"/>
    <property type="evidence" value="ECO:0007669"/>
    <property type="project" value="UniProtKB-SubCell"/>
</dbReference>
<keyword evidence="28" id="KW-1185">Reference proteome</keyword>
<keyword evidence="23" id="KW-0443">Lipid metabolism</keyword>